<sequence length="117" mass="12723">MQTIIRAGLRHRSGSRRLLCGLVNRGCADASFKDCPGQSDRPTISKSIRWKPLRIRGLSTHTEKSKSDEAASTEASSELAEYGLTLNIVWQLRTPLGCSLATAAGRDSSDRRAHVTG</sequence>
<accession>A0A7C8J359</accession>
<dbReference type="Proteomes" id="UP000475325">
    <property type="component" value="Unassembled WGS sequence"/>
</dbReference>
<comment type="caution">
    <text evidence="1">The sequence shown here is derived from an EMBL/GenBank/DDBJ whole genome shotgun (WGS) entry which is preliminary data.</text>
</comment>
<name>A0A7C8J359_ORBOL</name>
<reference evidence="1 2" key="1">
    <citation type="submission" date="2019-06" db="EMBL/GenBank/DDBJ databases">
        <authorList>
            <person name="Palmer J.M."/>
        </authorList>
    </citation>
    <scope>NUCLEOTIDE SEQUENCE [LARGE SCALE GENOMIC DNA]</scope>
    <source>
        <strain evidence="1 2">TWF102</strain>
    </source>
</reference>
<dbReference type="AlphaFoldDB" id="A0A7C8J359"/>
<evidence type="ECO:0000313" key="2">
    <source>
        <dbReference type="Proteomes" id="UP000475325"/>
    </source>
</evidence>
<dbReference type="EMBL" id="WIQW01000088">
    <property type="protein sequence ID" value="KAF3085672.1"/>
    <property type="molecule type" value="Genomic_DNA"/>
</dbReference>
<organism evidence="1 2">
    <name type="scientific">Orbilia oligospora</name>
    <name type="common">Nematode-trapping fungus</name>
    <name type="synonym">Arthrobotrys oligospora</name>
    <dbReference type="NCBI Taxonomy" id="2813651"/>
    <lineage>
        <taxon>Eukaryota</taxon>
        <taxon>Fungi</taxon>
        <taxon>Dikarya</taxon>
        <taxon>Ascomycota</taxon>
        <taxon>Pezizomycotina</taxon>
        <taxon>Orbiliomycetes</taxon>
        <taxon>Orbiliales</taxon>
        <taxon>Orbiliaceae</taxon>
        <taxon>Orbilia</taxon>
    </lineage>
</organism>
<protein>
    <submittedName>
        <fullName evidence="1">Uncharacterized protein</fullName>
    </submittedName>
</protein>
<gene>
    <name evidence="1" type="ORF">TWF102_011301</name>
</gene>
<proteinExistence type="predicted"/>
<evidence type="ECO:0000313" key="1">
    <source>
        <dbReference type="EMBL" id="KAF3085672.1"/>
    </source>
</evidence>